<evidence type="ECO:0000256" key="1">
    <source>
        <dbReference type="SAM" id="SignalP"/>
    </source>
</evidence>
<evidence type="ECO:0008006" key="4">
    <source>
        <dbReference type="Google" id="ProtNLM"/>
    </source>
</evidence>
<organism evidence="2 3">
    <name type="scientific">Vitrella brassicaformis (strain CCMP3155)</name>
    <dbReference type="NCBI Taxonomy" id="1169540"/>
    <lineage>
        <taxon>Eukaryota</taxon>
        <taxon>Sar</taxon>
        <taxon>Alveolata</taxon>
        <taxon>Colpodellida</taxon>
        <taxon>Vitrellaceae</taxon>
        <taxon>Vitrella</taxon>
    </lineage>
</organism>
<keyword evidence="3" id="KW-1185">Reference proteome</keyword>
<sequence length="322" mass="35198">MHGRKGIITTVPIARALLVLSLKLLLWTGDAAEWTDEFSEQKRTSCVGFNEWLFSCMYTDTLPLHDYTLSTSIPEGDTEARKMECGELCLAHPVCTGFQLNIDSTRHCRIHHSWAKIPPTQDSTTTLCIVRQGGAFKNSGGCRSGGQETLYRIANLTELDWNSNTGDWERRYICSVECLLDRRCTAIEHTGKPEEPECRILYGLIDSYDAAAPGKRTCYHKSVPAPSIVDPPPSYYTTPITLSISFGGSVSAGFAPATESFVTNGTLTDIRAAVGNDTLYEAVIVPDAPTGGGSVTYLMLTVMHGIVKDGLGLPNPNTNFTY</sequence>
<dbReference type="AlphaFoldDB" id="A0A0G4EMI0"/>
<proteinExistence type="predicted"/>
<dbReference type="PhylomeDB" id="A0A0G4EMI0"/>
<evidence type="ECO:0000313" key="3">
    <source>
        <dbReference type="Proteomes" id="UP000041254"/>
    </source>
</evidence>
<keyword evidence="1" id="KW-0732">Signal</keyword>
<protein>
    <recommendedName>
        <fullName evidence="4">Apple domain-containing protein</fullName>
    </recommendedName>
</protein>
<gene>
    <name evidence="2" type="ORF">Vbra_5158</name>
</gene>
<reference evidence="2 3" key="1">
    <citation type="submission" date="2014-11" db="EMBL/GenBank/DDBJ databases">
        <authorList>
            <person name="Zhu J."/>
            <person name="Qi W."/>
            <person name="Song R."/>
        </authorList>
    </citation>
    <scope>NUCLEOTIDE SEQUENCE [LARGE SCALE GENOMIC DNA]</scope>
</reference>
<dbReference type="EMBL" id="CDMY01000264">
    <property type="protein sequence ID" value="CEL98179.1"/>
    <property type="molecule type" value="Genomic_DNA"/>
</dbReference>
<dbReference type="InParanoid" id="A0A0G4EMI0"/>
<name>A0A0G4EMI0_VITBC</name>
<feature type="signal peptide" evidence="1">
    <location>
        <begin position="1"/>
        <end position="32"/>
    </location>
</feature>
<dbReference type="VEuPathDB" id="CryptoDB:Vbra_5158"/>
<dbReference type="Proteomes" id="UP000041254">
    <property type="component" value="Unassembled WGS sequence"/>
</dbReference>
<evidence type="ECO:0000313" key="2">
    <source>
        <dbReference type="EMBL" id="CEL98179.1"/>
    </source>
</evidence>
<feature type="chain" id="PRO_5005188009" description="Apple domain-containing protein" evidence="1">
    <location>
        <begin position="33"/>
        <end position="322"/>
    </location>
</feature>
<accession>A0A0G4EMI0</accession>